<sequence>MRSKRLLSCIYFILGMFVVVHGQQSPEKKLVQFSGIIHNTDTSIVVPYVTLTNLSFQKELFNANHQGFFSFVAHEGDTIQLSAVGYRTEKLIIPKSPNNKVTVDLSMKPQIVDLPVVTVYPWASIDEFNYAFMNLKIAADDYLIAQRNLTSESLMAMAKEVPRNAAEIQNIDAINRHISLSNKAVNQRNSNPLFSPLAWASFINQITQGNKSRSNNN</sequence>
<evidence type="ECO:0000313" key="2">
    <source>
        <dbReference type="Proteomes" id="UP000199421"/>
    </source>
</evidence>
<reference evidence="2" key="1">
    <citation type="submission" date="2016-10" db="EMBL/GenBank/DDBJ databases">
        <authorList>
            <person name="Varghese N."/>
            <person name="Submissions S."/>
        </authorList>
    </citation>
    <scope>NUCLEOTIDE SEQUENCE [LARGE SCALE GENOMIC DNA]</scope>
    <source>
        <strain evidence="2">DSM 18733</strain>
    </source>
</reference>
<accession>A0A1H7S1C4</accession>
<evidence type="ECO:0000313" key="1">
    <source>
        <dbReference type="EMBL" id="SEL66138.1"/>
    </source>
</evidence>
<name>A0A1H7S1C4_OLID1</name>
<gene>
    <name evidence="1" type="ORF">SAMN05661044_03024</name>
</gene>
<protein>
    <recommendedName>
        <fullName evidence="3">CarboxypepD_reg-like domain-containing protein</fullName>
    </recommendedName>
</protein>
<dbReference type="STRING" id="407022.SAMN05661044_03024"/>
<dbReference type="Proteomes" id="UP000199421">
    <property type="component" value="Unassembled WGS sequence"/>
</dbReference>
<proteinExistence type="predicted"/>
<organism evidence="1 2">
    <name type="scientific">Olivibacter domesticus</name>
    <name type="common">Pseudosphingobacterium domesticum</name>
    <dbReference type="NCBI Taxonomy" id="407022"/>
    <lineage>
        <taxon>Bacteria</taxon>
        <taxon>Pseudomonadati</taxon>
        <taxon>Bacteroidota</taxon>
        <taxon>Sphingobacteriia</taxon>
        <taxon>Sphingobacteriales</taxon>
        <taxon>Sphingobacteriaceae</taxon>
        <taxon>Olivibacter</taxon>
    </lineage>
</organism>
<keyword evidence="2" id="KW-1185">Reference proteome</keyword>
<evidence type="ECO:0008006" key="3">
    <source>
        <dbReference type="Google" id="ProtNLM"/>
    </source>
</evidence>
<dbReference type="EMBL" id="FOAF01000003">
    <property type="protein sequence ID" value="SEL66138.1"/>
    <property type="molecule type" value="Genomic_DNA"/>
</dbReference>
<dbReference type="AlphaFoldDB" id="A0A1H7S1C4"/>
<dbReference type="RefSeq" id="WP_238383780.1">
    <property type="nucleotide sequence ID" value="NZ_FOAF01000003.1"/>
</dbReference>